<dbReference type="InterPro" id="IPR038063">
    <property type="entry name" value="Transpep_catalytic_dom"/>
</dbReference>
<accession>A0AAE4YCR6</accession>
<evidence type="ECO:0000256" key="9">
    <source>
        <dbReference type="PROSITE-ProRule" id="PRU01373"/>
    </source>
</evidence>
<dbReference type="GO" id="GO:0005576">
    <property type="term" value="C:extracellular region"/>
    <property type="evidence" value="ECO:0007669"/>
    <property type="project" value="TreeGrafter"/>
</dbReference>
<dbReference type="PROSITE" id="PS52029">
    <property type="entry name" value="LD_TPASE"/>
    <property type="match status" value="1"/>
</dbReference>
<dbReference type="GO" id="GO:0016757">
    <property type="term" value="F:glycosyltransferase activity"/>
    <property type="evidence" value="ECO:0007669"/>
    <property type="project" value="UniProtKB-KW"/>
</dbReference>
<dbReference type="RefSeq" id="WP_168775855.1">
    <property type="nucleotide sequence ID" value="NZ_JAABNR010000017.1"/>
</dbReference>
<dbReference type="GO" id="GO:0018104">
    <property type="term" value="P:peptidoglycan-protein cross-linking"/>
    <property type="evidence" value="ECO:0007669"/>
    <property type="project" value="TreeGrafter"/>
</dbReference>
<protein>
    <submittedName>
        <fullName evidence="12">L,D-transpeptidase family protein</fullName>
    </submittedName>
</protein>
<feature type="signal peptide" evidence="10">
    <location>
        <begin position="1"/>
        <end position="19"/>
    </location>
</feature>
<keyword evidence="13" id="KW-1185">Reference proteome</keyword>
<evidence type="ECO:0000259" key="11">
    <source>
        <dbReference type="PROSITE" id="PS52029"/>
    </source>
</evidence>
<dbReference type="InterPro" id="IPR005490">
    <property type="entry name" value="LD_TPept_cat_dom"/>
</dbReference>
<keyword evidence="5" id="KW-0378">Hydrolase</keyword>
<evidence type="ECO:0000313" key="12">
    <source>
        <dbReference type="EMBL" id="NBZ89051.1"/>
    </source>
</evidence>
<keyword evidence="8 9" id="KW-0961">Cell wall biogenesis/degradation</keyword>
<organism evidence="12 13">
    <name type="scientific">Stagnihabitans tardus</name>
    <dbReference type="NCBI Taxonomy" id="2699202"/>
    <lineage>
        <taxon>Bacteria</taxon>
        <taxon>Pseudomonadati</taxon>
        <taxon>Pseudomonadota</taxon>
        <taxon>Alphaproteobacteria</taxon>
        <taxon>Rhodobacterales</taxon>
        <taxon>Paracoccaceae</taxon>
        <taxon>Stagnihabitans</taxon>
    </lineage>
</organism>
<dbReference type="PANTHER" id="PTHR30582:SF24">
    <property type="entry name" value="L,D-TRANSPEPTIDASE ERFK_SRFK-RELATED"/>
    <property type="match status" value="1"/>
</dbReference>
<keyword evidence="10" id="KW-0732">Signal</keyword>
<keyword evidence="4" id="KW-0808">Transferase</keyword>
<dbReference type="CDD" id="cd16913">
    <property type="entry name" value="YkuD_like"/>
    <property type="match status" value="1"/>
</dbReference>
<comment type="caution">
    <text evidence="12">The sequence shown here is derived from an EMBL/GenBank/DDBJ whole genome shotgun (WGS) entry which is preliminary data.</text>
</comment>
<dbReference type="EMBL" id="JAABNR010000017">
    <property type="protein sequence ID" value="NBZ89051.1"/>
    <property type="molecule type" value="Genomic_DNA"/>
</dbReference>
<keyword evidence="3" id="KW-0328">Glycosyltransferase</keyword>
<sequence>MAASKLAAFAVLATLAACGGTPKVEEPPPAVPGYEAVVDGGFEIPAVDPALLKDGYQRTQVVYTGDEEPGTVVVDPFARKLYLVGEYGMATRYGIAVGRQGLSFRGTGKIGRKEEWPSWTPTANMVRTRPDLYLEYAGGRSGGLDNPLGARAMYLYRGGRDTMFRIHGTMDPPSIGHATSAGCIRLFNQDAIDLFNQIEVGAQVKVRTLEESIAAEGPYMDNAFGRAVPDTSENQAQKLKDEEAIAKKAAEDPEFAARLAAAQEAERRAMLQAAAAGG</sequence>
<evidence type="ECO:0000313" key="13">
    <source>
        <dbReference type="Proteomes" id="UP001193501"/>
    </source>
</evidence>
<evidence type="ECO:0000256" key="2">
    <source>
        <dbReference type="ARBA" id="ARBA00005992"/>
    </source>
</evidence>
<feature type="active site" description="Nucleophile" evidence="9">
    <location>
        <position position="183"/>
    </location>
</feature>
<comment type="similarity">
    <text evidence="2">Belongs to the YkuD family.</text>
</comment>
<evidence type="ECO:0000256" key="3">
    <source>
        <dbReference type="ARBA" id="ARBA00022676"/>
    </source>
</evidence>
<dbReference type="PANTHER" id="PTHR30582">
    <property type="entry name" value="L,D-TRANSPEPTIDASE"/>
    <property type="match status" value="1"/>
</dbReference>
<evidence type="ECO:0000256" key="5">
    <source>
        <dbReference type="ARBA" id="ARBA00022801"/>
    </source>
</evidence>
<dbReference type="PROSITE" id="PS51257">
    <property type="entry name" value="PROKAR_LIPOPROTEIN"/>
    <property type="match status" value="1"/>
</dbReference>
<feature type="chain" id="PRO_5042163862" evidence="10">
    <location>
        <begin position="20"/>
        <end position="278"/>
    </location>
</feature>
<comment type="pathway">
    <text evidence="1 9">Cell wall biogenesis; peptidoglycan biosynthesis.</text>
</comment>
<evidence type="ECO:0000256" key="8">
    <source>
        <dbReference type="ARBA" id="ARBA00023316"/>
    </source>
</evidence>
<evidence type="ECO:0000256" key="10">
    <source>
        <dbReference type="SAM" id="SignalP"/>
    </source>
</evidence>
<evidence type="ECO:0000256" key="7">
    <source>
        <dbReference type="ARBA" id="ARBA00022984"/>
    </source>
</evidence>
<dbReference type="GO" id="GO:0071972">
    <property type="term" value="F:peptidoglycan L,D-transpeptidase activity"/>
    <property type="evidence" value="ECO:0007669"/>
    <property type="project" value="TreeGrafter"/>
</dbReference>
<dbReference type="InterPro" id="IPR050979">
    <property type="entry name" value="LD-transpeptidase"/>
</dbReference>
<keyword evidence="6 9" id="KW-0133">Cell shape</keyword>
<dbReference type="Pfam" id="PF03734">
    <property type="entry name" value="YkuD"/>
    <property type="match status" value="1"/>
</dbReference>
<name>A0AAE4YCR6_9RHOB</name>
<dbReference type="SUPFAM" id="SSF141523">
    <property type="entry name" value="L,D-transpeptidase catalytic domain-like"/>
    <property type="match status" value="1"/>
</dbReference>
<dbReference type="GO" id="GO:0008360">
    <property type="term" value="P:regulation of cell shape"/>
    <property type="evidence" value="ECO:0007669"/>
    <property type="project" value="UniProtKB-UniRule"/>
</dbReference>
<evidence type="ECO:0000256" key="4">
    <source>
        <dbReference type="ARBA" id="ARBA00022679"/>
    </source>
</evidence>
<evidence type="ECO:0000256" key="1">
    <source>
        <dbReference type="ARBA" id="ARBA00004752"/>
    </source>
</evidence>
<gene>
    <name evidence="12" type="ORF">GV832_15780</name>
</gene>
<dbReference type="AlphaFoldDB" id="A0AAE4YCR6"/>
<dbReference type="Proteomes" id="UP001193501">
    <property type="component" value="Unassembled WGS sequence"/>
</dbReference>
<dbReference type="GO" id="GO:0071555">
    <property type="term" value="P:cell wall organization"/>
    <property type="evidence" value="ECO:0007669"/>
    <property type="project" value="UniProtKB-UniRule"/>
</dbReference>
<proteinExistence type="inferred from homology"/>
<keyword evidence="7 9" id="KW-0573">Peptidoglycan synthesis</keyword>
<feature type="domain" description="L,D-TPase catalytic" evidence="11">
    <location>
        <begin position="70"/>
        <end position="207"/>
    </location>
</feature>
<dbReference type="Gene3D" id="2.40.440.10">
    <property type="entry name" value="L,D-transpeptidase catalytic domain-like"/>
    <property type="match status" value="1"/>
</dbReference>
<reference evidence="12" key="1">
    <citation type="submission" date="2020-01" db="EMBL/GenBank/DDBJ databases">
        <authorList>
            <person name="Chen W.-M."/>
        </authorList>
    </citation>
    <scope>NUCLEOTIDE SEQUENCE</scope>
    <source>
        <strain evidence="12">CYK-10</strain>
    </source>
</reference>
<evidence type="ECO:0000256" key="6">
    <source>
        <dbReference type="ARBA" id="ARBA00022960"/>
    </source>
</evidence>
<feature type="active site" description="Proton donor/acceptor" evidence="9">
    <location>
        <position position="167"/>
    </location>
</feature>